<dbReference type="Proteomes" id="UP000182932">
    <property type="component" value="Unassembled WGS sequence"/>
</dbReference>
<dbReference type="EMBL" id="FNYY01000002">
    <property type="protein sequence ID" value="SEI94941.1"/>
    <property type="molecule type" value="Genomic_DNA"/>
</dbReference>
<reference evidence="1 2" key="1">
    <citation type="submission" date="2016-10" db="EMBL/GenBank/DDBJ databases">
        <authorList>
            <person name="Varghese N."/>
            <person name="Submissions S."/>
        </authorList>
    </citation>
    <scope>NUCLEOTIDE SEQUENCE [LARGE SCALE GENOMIC DNA]</scope>
    <source>
        <strain evidence="1 2">FF3</strain>
    </source>
</reference>
<gene>
    <name evidence="1" type="ORF">SAMN04487940_102453</name>
</gene>
<protein>
    <submittedName>
        <fullName evidence="1">Uncharacterized protein</fullName>
    </submittedName>
</protein>
<proteinExistence type="predicted"/>
<evidence type="ECO:0000313" key="1">
    <source>
        <dbReference type="EMBL" id="SEI94941.1"/>
    </source>
</evidence>
<organism evidence="1 2">
    <name type="scientific">Marinovum algicola</name>
    <dbReference type="NCBI Taxonomy" id="42444"/>
    <lineage>
        <taxon>Bacteria</taxon>
        <taxon>Pseudomonadati</taxon>
        <taxon>Pseudomonadota</taxon>
        <taxon>Alphaproteobacteria</taxon>
        <taxon>Rhodobacterales</taxon>
        <taxon>Roseobacteraceae</taxon>
        <taxon>Marinovum</taxon>
    </lineage>
</organism>
<dbReference type="AlphaFoldDB" id="A0A975ZMB4"/>
<name>A0A975ZMB4_9RHOB</name>
<keyword evidence="2" id="KW-1185">Reference proteome</keyword>
<dbReference type="RefSeq" id="WP_074835356.1">
    <property type="nucleotide sequence ID" value="NZ_FNYY01000002.1"/>
</dbReference>
<dbReference type="GeneID" id="80817304"/>
<comment type="caution">
    <text evidence="1">The sequence shown here is derived from an EMBL/GenBank/DDBJ whole genome shotgun (WGS) entry which is preliminary data.</text>
</comment>
<evidence type="ECO:0000313" key="2">
    <source>
        <dbReference type="Proteomes" id="UP000182932"/>
    </source>
</evidence>
<sequence length="142" mass="15396">MPLSNQLAPLSGTAGFRARLGWRRARAGLAWAGAGLTGPTLLTRVCDRSTLPPDVIDDEVTEVICFKASLALNRLLGGDADMTFSARVFRASTGRGWAAKRCAWALVRIFVDLSCAILRGESRHCETAWTNHCRRPGAARRG</sequence>
<accession>A0A975ZMB4</accession>